<dbReference type="AlphaFoldDB" id="A0A2M7B6C4"/>
<accession>A0A2M7B6C4</accession>
<dbReference type="EMBL" id="PEVJ01000006">
    <property type="protein sequence ID" value="PIU98663.1"/>
    <property type="molecule type" value="Genomic_DNA"/>
</dbReference>
<reference evidence="2" key="1">
    <citation type="submission" date="2017-09" db="EMBL/GenBank/DDBJ databases">
        <title>Depth-based differentiation of microbial function through sediment-hosted aquifers and enrichment of novel symbionts in the deep terrestrial subsurface.</title>
        <authorList>
            <person name="Probst A.J."/>
            <person name="Ladd B."/>
            <person name="Jarett J.K."/>
            <person name="Geller-Mcgrath D.E."/>
            <person name="Sieber C.M.K."/>
            <person name="Emerson J.B."/>
            <person name="Anantharaman K."/>
            <person name="Thomas B.C."/>
            <person name="Malmstrom R."/>
            <person name="Stieglmeier M."/>
            <person name="Klingl A."/>
            <person name="Woyke T."/>
            <person name="Ryan C.M."/>
            <person name="Banfield J.F."/>
        </authorList>
    </citation>
    <scope>NUCLEOTIDE SEQUENCE [LARGE SCALE GENOMIC DNA]</scope>
</reference>
<organism evidence="1 2">
    <name type="scientific">Candidatus Wolfebacteria bacterium CG03_land_8_20_14_0_80_40_12</name>
    <dbReference type="NCBI Taxonomy" id="1975069"/>
    <lineage>
        <taxon>Bacteria</taxon>
        <taxon>Candidatus Wolfeibacteriota</taxon>
    </lineage>
</organism>
<name>A0A2M7B6C4_9BACT</name>
<evidence type="ECO:0000313" key="1">
    <source>
        <dbReference type="EMBL" id="PIU98663.1"/>
    </source>
</evidence>
<proteinExistence type="predicted"/>
<gene>
    <name evidence="1" type="ORF">COS61_00160</name>
</gene>
<comment type="caution">
    <text evidence="1">The sequence shown here is derived from an EMBL/GenBank/DDBJ whole genome shotgun (WGS) entry which is preliminary data.</text>
</comment>
<sequence length="129" mass="14863">MFNHNILERDIERLGKEVKEKRNLPEHKDLSEKELVKQILQPIVKPTAKIDESSVRSTGQGEESFLPDYLKDSPAEIKLQVEKLVDSVFHQGIEKTVKQANQAGPFILDAFHDALTDKLYEELKRRNLV</sequence>
<evidence type="ECO:0000313" key="2">
    <source>
        <dbReference type="Proteomes" id="UP000228949"/>
    </source>
</evidence>
<dbReference type="Proteomes" id="UP000228949">
    <property type="component" value="Unassembled WGS sequence"/>
</dbReference>
<protein>
    <submittedName>
        <fullName evidence="1">Uncharacterized protein</fullName>
    </submittedName>
</protein>